<keyword evidence="2" id="KW-0472">Membrane</keyword>
<comment type="similarity">
    <text evidence="1">Belongs to the peptidase A24 family.</text>
</comment>
<feature type="transmembrane region" description="Helical" evidence="2">
    <location>
        <begin position="163"/>
        <end position="189"/>
    </location>
</feature>
<reference evidence="4 5" key="1">
    <citation type="submission" date="2020-08" db="EMBL/GenBank/DDBJ databases">
        <title>Sequencing the genomes of 1000 actinobacteria strains.</title>
        <authorList>
            <person name="Klenk H.-P."/>
        </authorList>
    </citation>
    <scope>NUCLEOTIDE SEQUENCE [LARGE SCALE GENOMIC DNA]</scope>
    <source>
        <strain evidence="4 5">DSM 43851</strain>
    </source>
</reference>
<keyword evidence="4" id="KW-0808">Transferase</keyword>
<feature type="transmembrane region" description="Helical" evidence="2">
    <location>
        <begin position="123"/>
        <end position="143"/>
    </location>
</feature>
<dbReference type="AlphaFoldDB" id="A0A7W9KG06"/>
<dbReference type="InterPro" id="IPR050882">
    <property type="entry name" value="Prepilin_peptidase/N-MTase"/>
</dbReference>
<dbReference type="PANTHER" id="PTHR30487:SF0">
    <property type="entry name" value="PREPILIN LEADER PEPTIDASE_N-METHYLTRANSFERASE-RELATED"/>
    <property type="match status" value="1"/>
</dbReference>
<dbReference type="RefSeq" id="WP_167545496.1">
    <property type="nucleotide sequence ID" value="NZ_BAAAWY010000007.1"/>
</dbReference>
<protein>
    <submittedName>
        <fullName evidence="4">Leader peptidase (Prepilin peptidase)/N-methyltransferase</fullName>
        <ecNumber evidence="4">2.1.1.-</ecNumber>
        <ecNumber evidence="4">3.4.23.43</ecNumber>
    </submittedName>
</protein>
<evidence type="ECO:0000313" key="4">
    <source>
        <dbReference type="EMBL" id="MBB5891898.1"/>
    </source>
</evidence>
<dbReference type="Gene3D" id="1.20.120.1220">
    <property type="match status" value="1"/>
</dbReference>
<dbReference type="EMBL" id="JACHIR010000001">
    <property type="protein sequence ID" value="MBB5891898.1"/>
    <property type="molecule type" value="Genomic_DNA"/>
</dbReference>
<keyword evidence="5" id="KW-1185">Reference proteome</keyword>
<keyword evidence="2" id="KW-0812">Transmembrane</keyword>
<comment type="caution">
    <text evidence="4">The sequence shown here is derived from an EMBL/GenBank/DDBJ whole genome shotgun (WGS) entry which is preliminary data.</text>
</comment>
<feature type="transmembrane region" description="Helical" evidence="2">
    <location>
        <begin position="99"/>
        <end position="116"/>
    </location>
</feature>
<accession>A0A7W9KG06</accession>
<dbReference type="GO" id="GO:0008168">
    <property type="term" value="F:methyltransferase activity"/>
    <property type="evidence" value="ECO:0007669"/>
    <property type="project" value="UniProtKB-KW"/>
</dbReference>
<dbReference type="Pfam" id="PF01478">
    <property type="entry name" value="Peptidase_A24"/>
    <property type="match status" value="1"/>
</dbReference>
<feature type="transmembrane region" description="Helical" evidence="2">
    <location>
        <begin position="201"/>
        <end position="220"/>
    </location>
</feature>
<gene>
    <name evidence="4" type="ORF">BJ998_003094</name>
</gene>
<dbReference type="Proteomes" id="UP000585638">
    <property type="component" value="Unassembled WGS sequence"/>
</dbReference>
<evidence type="ECO:0000259" key="3">
    <source>
        <dbReference type="Pfam" id="PF01478"/>
    </source>
</evidence>
<dbReference type="EC" id="2.1.1.-" evidence="4"/>
<keyword evidence="2" id="KW-1133">Transmembrane helix</keyword>
<feature type="transmembrane region" description="Helical" evidence="2">
    <location>
        <begin position="44"/>
        <end position="63"/>
    </location>
</feature>
<evidence type="ECO:0000256" key="2">
    <source>
        <dbReference type="SAM" id="Phobius"/>
    </source>
</evidence>
<organism evidence="4 5">
    <name type="scientific">Kutzneria kofuensis</name>
    <dbReference type="NCBI Taxonomy" id="103725"/>
    <lineage>
        <taxon>Bacteria</taxon>
        <taxon>Bacillati</taxon>
        <taxon>Actinomycetota</taxon>
        <taxon>Actinomycetes</taxon>
        <taxon>Pseudonocardiales</taxon>
        <taxon>Pseudonocardiaceae</taxon>
        <taxon>Kutzneria</taxon>
    </lineage>
</organism>
<name>A0A7W9KG06_9PSEU</name>
<feature type="transmembrane region" description="Helical" evidence="2">
    <location>
        <begin position="70"/>
        <end position="87"/>
    </location>
</feature>
<keyword evidence="4" id="KW-0378">Hydrolase</keyword>
<feature type="domain" description="Prepilin type IV endopeptidase peptidase" evidence="3">
    <location>
        <begin position="78"/>
        <end position="176"/>
    </location>
</feature>
<dbReference type="GO" id="GO:0005886">
    <property type="term" value="C:plasma membrane"/>
    <property type="evidence" value="ECO:0007669"/>
    <property type="project" value="TreeGrafter"/>
</dbReference>
<dbReference type="EC" id="3.4.23.43" evidence="4"/>
<dbReference type="InterPro" id="IPR000045">
    <property type="entry name" value="Prepilin_IV_endopep_pep"/>
</dbReference>
<evidence type="ECO:0000256" key="1">
    <source>
        <dbReference type="ARBA" id="ARBA00005801"/>
    </source>
</evidence>
<dbReference type="PANTHER" id="PTHR30487">
    <property type="entry name" value="TYPE 4 PREPILIN-LIKE PROTEINS LEADER PEPTIDE-PROCESSING ENZYME"/>
    <property type="match status" value="1"/>
</dbReference>
<keyword evidence="4" id="KW-0489">Methyltransferase</keyword>
<proteinExistence type="inferred from homology"/>
<evidence type="ECO:0000313" key="5">
    <source>
        <dbReference type="Proteomes" id="UP000585638"/>
    </source>
</evidence>
<dbReference type="GO" id="GO:0006465">
    <property type="term" value="P:signal peptide processing"/>
    <property type="evidence" value="ECO:0007669"/>
    <property type="project" value="TreeGrafter"/>
</dbReference>
<sequence length="221" mass="22967">MNSASSTVTTLGTIGWGLIGLVLASVLRVAVKRSSILPAETGRLAPPVVLEAATAVLFSALAWRIGTEPALFAYSWLAAAGVLLAAIDWKSHALPSRLVWPTGFLLVVLFGLAAVLHRDAYPLVRSVAGMLALLIFYGVLYVLRPGGLGGGDLRLGGVLGLALGWAGWMPILTGTLLGWLTAALALLVLRFVRGSEASQDIPIGPFLIIGAFAAVLVSSMT</sequence>
<dbReference type="GO" id="GO:0032259">
    <property type="term" value="P:methylation"/>
    <property type="evidence" value="ECO:0007669"/>
    <property type="project" value="UniProtKB-KW"/>
</dbReference>
<dbReference type="GO" id="GO:0004190">
    <property type="term" value="F:aspartic-type endopeptidase activity"/>
    <property type="evidence" value="ECO:0007669"/>
    <property type="project" value="UniProtKB-EC"/>
</dbReference>